<organism evidence="2 3">
    <name type="scientific">Teladorsagia circumcincta</name>
    <name type="common">Brown stomach worm</name>
    <name type="synonym">Ostertagia circumcincta</name>
    <dbReference type="NCBI Taxonomy" id="45464"/>
    <lineage>
        <taxon>Eukaryota</taxon>
        <taxon>Metazoa</taxon>
        <taxon>Ecdysozoa</taxon>
        <taxon>Nematoda</taxon>
        <taxon>Chromadorea</taxon>
        <taxon>Rhabditida</taxon>
        <taxon>Rhabditina</taxon>
        <taxon>Rhabditomorpha</taxon>
        <taxon>Strongyloidea</taxon>
        <taxon>Trichostrongylidae</taxon>
        <taxon>Teladorsagia</taxon>
    </lineage>
</organism>
<keyword evidence="3" id="KW-1185">Reference proteome</keyword>
<protein>
    <submittedName>
        <fullName evidence="2">Uncharacterized protein</fullName>
    </submittedName>
</protein>
<sequence>MQITWAVAADDSFRRQLLKGGAASETLRSSELLLVQLRQSFTCVPLVSSFSFINIKSSSRMSWLQIFLLVSLVIVCSASAGPEETSSDAAPNEQESMPIIRPKRGSTSWSGWGTGYRPWSGWGSGWSTGNYRPWGGWSSGWGTGYSSPWSGWGSGLSSGWGSGWGSGLGSGWGSGWSTGFSRPWGGWGSGWSSGYARPWSSGWGSYTYG</sequence>
<evidence type="ECO:0000313" key="3">
    <source>
        <dbReference type="Proteomes" id="UP000230423"/>
    </source>
</evidence>
<proteinExistence type="predicted"/>
<reference evidence="2 3" key="1">
    <citation type="submission" date="2015-09" db="EMBL/GenBank/DDBJ databases">
        <title>Draft genome of the parasitic nematode Teladorsagia circumcincta isolate WARC Sus (inbred).</title>
        <authorList>
            <person name="Mitreva M."/>
        </authorList>
    </citation>
    <scope>NUCLEOTIDE SEQUENCE [LARGE SCALE GENOMIC DNA]</scope>
    <source>
        <strain evidence="2 3">S</strain>
    </source>
</reference>
<feature type="region of interest" description="Disordered" evidence="1">
    <location>
        <begin position="82"/>
        <end position="106"/>
    </location>
</feature>
<gene>
    <name evidence="2" type="ORF">TELCIR_10090</name>
</gene>
<accession>A0A2G9UD24</accession>
<dbReference type="EMBL" id="KZ347243">
    <property type="protein sequence ID" value="PIO68136.1"/>
    <property type="molecule type" value="Genomic_DNA"/>
</dbReference>
<evidence type="ECO:0000313" key="2">
    <source>
        <dbReference type="EMBL" id="PIO68136.1"/>
    </source>
</evidence>
<evidence type="ECO:0000256" key="1">
    <source>
        <dbReference type="SAM" id="MobiDB-lite"/>
    </source>
</evidence>
<dbReference type="AlphaFoldDB" id="A0A2G9UD24"/>
<dbReference type="Proteomes" id="UP000230423">
    <property type="component" value="Unassembled WGS sequence"/>
</dbReference>
<name>A0A2G9UD24_TELCI</name>